<comment type="caution">
    <text evidence="2">The sequence shown here is derived from an EMBL/GenBank/DDBJ whole genome shotgun (WGS) entry which is preliminary data.</text>
</comment>
<accession>A0A853HW73</accession>
<reference evidence="2 3" key="1">
    <citation type="submission" date="2020-07" db="EMBL/GenBank/DDBJ databases">
        <title>Endozoicomonas sp. nov., isolated from sediment.</title>
        <authorList>
            <person name="Gu T."/>
        </authorList>
    </citation>
    <scope>NUCLEOTIDE SEQUENCE [LARGE SCALE GENOMIC DNA]</scope>
    <source>
        <strain evidence="2 3">SM1973</strain>
    </source>
</reference>
<gene>
    <name evidence="2" type="ORF">H0A36_08235</name>
</gene>
<dbReference type="RefSeq" id="WP_180568028.1">
    <property type="nucleotide sequence ID" value="NZ_JACCKB010000009.1"/>
</dbReference>
<evidence type="ECO:0000313" key="3">
    <source>
        <dbReference type="Proteomes" id="UP000569732"/>
    </source>
</evidence>
<protein>
    <submittedName>
        <fullName evidence="2">PilZ domain-containing protein</fullName>
    </submittedName>
</protein>
<evidence type="ECO:0000313" key="2">
    <source>
        <dbReference type="EMBL" id="NYZ66000.1"/>
    </source>
</evidence>
<dbReference type="EMBL" id="JACCKB010000009">
    <property type="protein sequence ID" value="NYZ66000.1"/>
    <property type="molecule type" value="Genomic_DNA"/>
</dbReference>
<sequence>MSDEKRRHQRTKVTLQIKLMSNGDEGITLKTRDISDSGIFLLAEEDSIPPLGTIVKVQVQGLPIPAPICTMEVVRQEPEGFGLRMLDK</sequence>
<feature type="domain" description="PilZ" evidence="1">
    <location>
        <begin position="4"/>
        <end position="86"/>
    </location>
</feature>
<dbReference type="SUPFAM" id="SSF141371">
    <property type="entry name" value="PilZ domain-like"/>
    <property type="match status" value="1"/>
</dbReference>
<proteinExistence type="predicted"/>
<evidence type="ECO:0000259" key="1">
    <source>
        <dbReference type="Pfam" id="PF07238"/>
    </source>
</evidence>
<dbReference type="AlphaFoldDB" id="A0A853HW73"/>
<dbReference type="InterPro" id="IPR009875">
    <property type="entry name" value="PilZ_domain"/>
</dbReference>
<dbReference type="Pfam" id="PF07238">
    <property type="entry name" value="PilZ"/>
    <property type="match status" value="1"/>
</dbReference>
<organism evidence="2 3">
    <name type="scientific">Spartinivicinus marinus</name>
    <dbReference type="NCBI Taxonomy" id="2994442"/>
    <lineage>
        <taxon>Bacteria</taxon>
        <taxon>Pseudomonadati</taxon>
        <taxon>Pseudomonadota</taxon>
        <taxon>Gammaproteobacteria</taxon>
        <taxon>Oceanospirillales</taxon>
        <taxon>Zooshikellaceae</taxon>
        <taxon>Spartinivicinus</taxon>
    </lineage>
</organism>
<name>A0A853HW73_9GAMM</name>
<dbReference type="Gene3D" id="2.40.10.220">
    <property type="entry name" value="predicted glycosyltransferase like domains"/>
    <property type="match status" value="1"/>
</dbReference>
<dbReference type="Proteomes" id="UP000569732">
    <property type="component" value="Unassembled WGS sequence"/>
</dbReference>
<keyword evidence="3" id="KW-1185">Reference proteome</keyword>
<dbReference type="GO" id="GO:0035438">
    <property type="term" value="F:cyclic-di-GMP binding"/>
    <property type="evidence" value="ECO:0007669"/>
    <property type="project" value="InterPro"/>
</dbReference>